<dbReference type="InterPro" id="IPR012891">
    <property type="entry name" value="GCK_dom"/>
</dbReference>
<organism evidence="3 4">
    <name type="scientific">Eleusine coracana subsp. coracana</name>
    <dbReference type="NCBI Taxonomy" id="191504"/>
    <lineage>
        <taxon>Eukaryota</taxon>
        <taxon>Viridiplantae</taxon>
        <taxon>Streptophyta</taxon>
        <taxon>Embryophyta</taxon>
        <taxon>Tracheophyta</taxon>
        <taxon>Spermatophyta</taxon>
        <taxon>Magnoliopsida</taxon>
        <taxon>Liliopsida</taxon>
        <taxon>Poales</taxon>
        <taxon>Poaceae</taxon>
        <taxon>PACMAD clade</taxon>
        <taxon>Chloridoideae</taxon>
        <taxon>Cynodonteae</taxon>
        <taxon>Eleusininae</taxon>
        <taxon>Eleusine</taxon>
    </lineage>
</organism>
<dbReference type="PANTHER" id="PTHR34357">
    <property type="entry name" value="F7A19.14 PROTEIN-RELATED"/>
    <property type="match status" value="1"/>
</dbReference>
<name>A0AAV5EP02_ELECO</name>
<sequence length="237" mass="24777">MSPIPTNRSPTKVLHRDGLFPFDNAQSPTRVETCSSHARAAAGHRRRLFFFLPKKLRHPPPRAAPKPADTSPAQIAMASSEPAAQQANLAQESSTSSQGEAPQEPVPEAAAPGAAEPAKEEEEEGECGFCLFMKAGGCQDAFTAWMDCVEASEKEGGDMVDRCAQTTIDLKNCMEAHADYYAPVLHAEQAVSEAAAAAAEAEKDKGGELPAAASTPASAEDNTEGTDSSPAAPGEGK</sequence>
<dbReference type="Proteomes" id="UP001054889">
    <property type="component" value="Unassembled WGS sequence"/>
</dbReference>
<protein>
    <recommendedName>
        <fullName evidence="2">GCK domain-containing protein</fullName>
    </recommendedName>
</protein>
<feature type="domain" description="GCK" evidence="2">
    <location>
        <begin position="125"/>
        <end position="199"/>
    </location>
</feature>
<dbReference type="EMBL" id="BQKI01000077">
    <property type="protein sequence ID" value="GJN24542.1"/>
    <property type="molecule type" value="Genomic_DNA"/>
</dbReference>
<evidence type="ECO:0000259" key="2">
    <source>
        <dbReference type="SMART" id="SM01227"/>
    </source>
</evidence>
<dbReference type="Gene3D" id="1.10.287.2900">
    <property type="match status" value="1"/>
</dbReference>
<feature type="compositionally biased region" description="Low complexity" evidence="1">
    <location>
        <begin position="99"/>
        <end position="116"/>
    </location>
</feature>
<feature type="region of interest" description="Disordered" evidence="1">
    <location>
        <begin position="1"/>
        <end position="28"/>
    </location>
</feature>
<comment type="caution">
    <text evidence="3">The sequence shown here is derived from an EMBL/GenBank/DDBJ whole genome shotgun (WGS) entry which is preliminary data.</text>
</comment>
<reference evidence="3" key="2">
    <citation type="submission" date="2021-12" db="EMBL/GenBank/DDBJ databases">
        <title>Resequencing data analysis of finger millet.</title>
        <authorList>
            <person name="Hatakeyama M."/>
            <person name="Aluri S."/>
            <person name="Balachadran M.T."/>
            <person name="Sivarajan S.R."/>
            <person name="Poveda L."/>
            <person name="Shimizu-Inatsugi R."/>
            <person name="Schlapbach R."/>
            <person name="Sreeman S.M."/>
            <person name="Shimizu K.K."/>
        </authorList>
    </citation>
    <scope>NUCLEOTIDE SEQUENCE</scope>
</reference>
<feature type="compositionally biased region" description="Polar residues" evidence="1">
    <location>
        <begin position="82"/>
        <end position="98"/>
    </location>
</feature>
<gene>
    <name evidence="3" type="primary">gb12288</name>
    <name evidence="3" type="ORF">PR202_gb12288</name>
</gene>
<keyword evidence="4" id="KW-1185">Reference proteome</keyword>
<accession>A0AAV5EP02</accession>
<dbReference type="Pfam" id="PF07802">
    <property type="entry name" value="GCK"/>
    <property type="match status" value="1"/>
</dbReference>
<dbReference type="PANTHER" id="PTHR34357:SF2">
    <property type="entry name" value="F26F24.3-RELATED"/>
    <property type="match status" value="1"/>
</dbReference>
<evidence type="ECO:0000313" key="4">
    <source>
        <dbReference type="Proteomes" id="UP001054889"/>
    </source>
</evidence>
<proteinExistence type="predicted"/>
<dbReference type="AlphaFoldDB" id="A0AAV5EP02"/>
<feature type="region of interest" description="Disordered" evidence="1">
    <location>
        <begin position="195"/>
        <end position="237"/>
    </location>
</feature>
<reference evidence="3" key="1">
    <citation type="journal article" date="2018" name="DNA Res.">
        <title>Multiple hybrid de novo genome assembly of finger millet, an orphan allotetraploid crop.</title>
        <authorList>
            <person name="Hatakeyama M."/>
            <person name="Aluri S."/>
            <person name="Balachadran M.T."/>
            <person name="Sivarajan S.R."/>
            <person name="Patrignani A."/>
            <person name="Gruter S."/>
            <person name="Poveda L."/>
            <person name="Shimizu-Inatsugi R."/>
            <person name="Baeten J."/>
            <person name="Francoijs K.J."/>
            <person name="Nataraja K.N."/>
            <person name="Reddy Y.A.N."/>
            <person name="Phadnis S."/>
            <person name="Ravikumar R.L."/>
            <person name="Schlapbach R."/>
            <person name="Sreeman S.M."/>
            <person name="Shimizu K.K."/>
        </authorList>
    </citation>
    <scope>NUCLEOTIDE SEQUENCE</scope>
</reference>
<evidence type="ECO:0000256" key="1">
    <source>
        <dbReference type="SAM" id="MobiDB-lite"/>
    </source>
</evidence>
<feature type="region of interest" description="Disordered" evidence="1">
    <location>
        <begin position="54"/>
        <end position="120"/>
    </location>
</feature>
<evidence type="ECO:0000313" key="3">
    <source>
        <dbReference type="EMBL" id="GJN24542.1"/>
    </source>
</evidence>
<feature type="compositionally biased region" description="Polar residues" evidence="1">
    <location>
        <begin position="1"/>
        <end position="10"/>
    </location>
</feature>
<dbReference type="SMART" id="SM01227">
    <property type="entry name" value="GCK"/>
    <property type="match status" value="1"/>
</dbReference>